<dbReference type="PIRSF" id="PIRSF500134">
    <property type="entry name" value="UDPglc_DH_bac"/>
    <property type="match status" value="1"/>
</dbReference>
<dbReference type="NCBIfam" id="TIGR03026">
    <property type="entry name" value="NDP-sugDHase"/>
    <property type="match status" value="1"/>
</dbReference>
<feature type="binding site" evidence="9">
    <location>
        <position position="326"/>
    </location>
    <ligand>
        <name>substrate</name>
    </ligand>
</feature>
<feature type="active site" description="Nucleophile" evidence="8">
    <location>
        <position position="265"/>
    </location>
</feature>
<dbReference type="GO" id="GO:0006065">
    <property type="term" value="P:UDP-glucuronate biosynthetic process"/>
    <property type="evidence" value="ECO:0007669"/>
    <property type="project" value="UniProtKB-UniPathway"/>
</dbReference>
<feature type="binding site" evidence="10">
    <location>
        <position position="333"/>
    </location>
    <ligand>
        <name>NAD(+)</name>
        <dbReference type="ChEBI" id="CHEBI:57540"/>
    </ligand>
</feature>
<feature type="binding site" evidence="10">
    <location>
        <position position="127"/>
    </location>
    <ligand>
        <name>NAD(+)</name>
        <dbReference type="ChEBI" id="CHEBI:57540"/>
    </ligand>
</feature>
<evidence type="ECO:0000256" key="10">
    <source>
        <dbReference type="PIRSR" id="PIRSR500134-3"/>
    </source>
</evidence>
<evidence type="ECO:0000313" key="12">
    <source>
        <dbReference type="EMBL" id="GEB49285.1"/>
    </source>
</evidence>
<dbReference type="AlphaFoldDB" id="A0A4Y3QVA9"/>
<dbReference type="EC" id="1.1.1.22" evidence="3 7"/>
<evidence type="ECO:0000256" key="8">
    <source>
        <dbReference type="PIRSR" id="PIRSR500134-1"/>
    </source>
</evidence>
<dbReference type="InterPro" id="IPR008927">
    <property type="entry name" value="6-PGluconate_DH-like_C_sf"/>
</dbReference>
<evidence type="ECO:0000256" key="6">
    <source>
        <dbReference type="ARBA" id="ARBA00047473"/>
    </source>
</evidence>
<evidence type="ECO:0000313" key="13">
    <source>
        <dbReference type="Proteomes" id="UP000319210"/>
    </source>
</evidence>
<accession>A0A4Y3QVA9</accession>
<feature type="binding site" evidence="10">
    <location>
        <position position="38"/>
    </location>
    <ligand>
        <name>NAD(+)</name>
        <dbReference type="ChEBI" id="CHEBI:57540"/>
    </ligand>
</feature>
<comment type="pathway">
    <text evidence="1">Nucleotide-sugar biosynthesis; UDP-alpha-D-glucuronate biosynthesis; UDP-alpha-D-glucuronate from UDP-alpha-D-glucose: step 1/1.</text>
</comment>
<evidence type="ECO:0000256" key="5">
    <source>
        <dbReference type="ARBA" id="ARBA00023027"/>
    </source>
</evidence>
<evidence type="ECO:0000256" key="3">
    <source>
        <dbReference type="ARBA" id="ARBA00012954"/>
    </source>
</evidence>
<keyword evidence="4 7" id="KW-0560">Oxidoreductase</keyword>
<feature type="binding site" evidence="10">
    <location>
        <position position="92"/>
    </location>
    <ligand>
        <name>NAD(+)</name>
        <dbReference type="ChEBI" id="CHEBI:57540"/>
    </ligand>
</feature>
<dbReference type="SUPFAM" id="SSF48179">
    <property type="entry name" value="6-phosphogluconate dehydrogenase C-terminal domain-like"/>
    <property type="match status" value="1"/>
</dbReference>
<dbReference type="InterPro" id="IPR028357">
    <property type="entry name" value="UDPglc_DH_bac"/>
</dbReference>
<dbReference type="InterPro" id="IPR036220">
    <property type="entry name" value="UDP-Glc/GDP-Man_DH_C_sf"/>
</dbReference>
<dbReference type="PANTHER" id="PTHR43750">
    <property type="entry name" value="UDP-GLUCOSE 6-DEHYDROGENASE TUAD"/>
    <property type="match status" value="1"/>
</dbReference>
<dbReference type="GO" id="GO:0003979">
    <property type="term" value="F:UDP-glucose 6-dehydrogenase activity"/>
    <property type="evidence" value="ECO:0007669"/>
    <property type="project" value="UniProtKB-EC"/>
</dbReference>
<dbReference type="PANTHER" id="PTHR43750:SF3">
    <property type="entry name" value="UDP-GLUCOSE 6-DEHYDROGENASE TUAD"/>
    <property type="match status" value="1"/>
</dbReference>
<feature type="binding site" evidence="9">
    <location>
        <position position="262"/>
    </location>
    <ligand>
        <name>substrate</name>
    </ligand>
</feature>
<evidence type="ECO:0000256" key="4">
    <source>
        <dbReference type="ARBA" id="ARBA00023002"/>
    </source>
</evidence>
<organism evidence="12 13">
    <name type="scientific">Streptomyces cacaoi</name>
    <dbReference type="NCBI Taxonomy" id="1898"/>
    <lineage>
        <taxon>Bacteria</taxon>
        <taxon>Bacillati</taxon>
        <taxon>Actinomycetota</taxon>
        <taxon>Actinomycetes</taxon>
        <taxon>Kitasatosporales</taxon>
        <taxon>Streptomycetaceae</taxon>
        <taxon>Streptomyces</taxon>
    </lineage>
</organism>
<evidence type="ECO:0000256" key="1">
    <source>
        <dbReference type="ARBA" id="ARBA00004701"/>
    </source>
</evidence>
<name>A0A4Y3QVA9_STRCI</name>
<feature type="binding site" evidence="9">
    <location>
        <begin position="153"/>
        <end position="156"/>
    </location>
    <ligand>
        <name>substrate</name>
    </ligand>
</feature>
<feature type="binding site" evidence="10">
    <location>
        <position position="33"/>
    </location>
    <ligand>
        <name>NAD(+)</name>
        <dbReference type="ChEBI" id="CHEBI:57540"/>
    </ligand>
</feature>
<keyword evidence="13" id="KW-1185">Reference proteome</keyword>
<dbReference type="GO" id="GO:0051287">
    <property type="term" value="F:NAD binding"/>
    <property type="evidence" value="ECO:0007669"/>
    <property type="project" value="InterPro"/>
</dbReference>
<comment type="similarity">
    <text evidence="2 7">Belongs to the UDP-glucose/GDP-mannose dehydrogenase family.</text>
</comment>
<dbReference type="RefSeq" id="WP_086817778.1">
    <property type="nucleotide sequence ID" value="NZ_BJMM01000006.1"/>
</dbReference>
<dbReference type="SUPFAM" id="SSF52413">
    <property type="entry name" value="UDP-glucose/GDP-mannose dehydrogenase C-terminal domain"/>
    <property type="match status" value="1"/>
</dbReference>
<gene>
    <name evidence="12" type="primary">ugd</name>
    <name evidence="12" type="ORF">SCA03_18360</name>
</gene>
<dbReference type="InterPro" id="IPR014027">
    <property type="entry name" value="UDP-Glc/GDP-Man_DH_C"/>
</dbReference>
<dbReference type="InterPro" id="IPR017476">
    <property type="entry name" value="UDP-Glc/GDP-Man"/>
</dbReference>
<dbReference type="Pfam" id="PF00984">
    <property type="entry name" value="UDPG_MGDP_dh"/>
    <property type="match status" value="1"/>
</dbReference>
<dbReference type="InterPro" id="IPR001732">
    <property type="entry name" value="UDP-Glc/GDP-Man_DH_N"/>
</dbReference>
<feature type="domain" description="UDP-glucose/GDP-mannose dehydrogenase C-terminal" evidence="11">
    <location>
        <begin position="319"/>
        <end position="419"/>
    </location>
</feature>
<evidence type="ECO:0000256" key="7">
    <source>
        <dbReference type="PIRNR" id="PIRNR000124"/>
    </source>
</evidence>
<dbReference type="GO" id="GO:0000271">
    <property type="term" value="P:polysaccharide biosynthetic process"/>
    <property type="evidence" value="ECO:0007669"/>
    <property type="project" value="InterPro"/>
</dbReference>
<reference evidence="12 13" key="1">
    <citation type="submission" date="2019-06" db="EMBL/GenBank/DDBJ databases">
        <title>Whole genome shotgun sequence of Streptomyces cacaoi subsp. cacaoi NBRC 12748.</title>
        <authorList>
            <person name="Hosoyama A."/>
            <person name="Uohara A."/>
            <person name="Ohji S."/>
            <person name="Ichikawa N."/>
        </authorList>
    </citation>
    <scope>NUCLEOTIDE SEQUENCE [LARGE SCALE GENOMIC DNA]</scope>
    <source>
        <strain evidence="12 13">NBRC 12748</strain>
    </source>
</reference>
<sequence>MPARKIAVIGAGYVGLTTAATLAAAGHGVTCVDVDRDKVAELRAGRVALLEPDLPELVAAGRRAGLLRFTARLPDALLPPHPPDLVFVCVPTPRGEGGAADVSIVEAVARDLGRLLPPGAAVVLKSTVPVGTADRVRGLLRRPDLPVLSHPEFLSEGSAVHDCRHPDRLVIGAGTTPADRAAARRLADLYTDLAAPVLLTGNASAELIKYAANAFLAVKLSYANTLAELCESVGADIGDVGRGLGLDPRIAPAHLRPSPGWGGPCLPKDTHALLDLARTRQIGFPLVRAALETNDRQHHRIADKVRTAAGGCLDGVRIAVYGLAFKAGTADTRDSPALAVARLLHAQGAELTVYDPAAANPAGPDDWYQTADNPYTAAKAATVVAVLTEWPEFARLDWALISQLMHRPHVVDARRILDPEALEACGLTVSTVGRGTR</sequence>
<dbReference type="EMBL" id="BJMM01000006">
    <property type="protein sequence ID" value="GEB49285.1"/>
    <property type="molecule type" value="Genomic_DNA"/>
</dbReference>
<feature type="binding site" evidence="9">
    <location>
        <position position="209"/>
    </location>
    <ligand>
        <name>substrate</name>
    </ligand>
</feature>
<dbReference type="OrthoDB" id="5193947at2"/>
<dbReference type="Pfam" id="PF03720">
    <property type="entry name" value="UDPG_MGDP_dh_C"/>
    <property type="match status" value="1"/>
</dbReference>
<keyword evidence="5 7" id="KW-0520">NAD</keyword>
<dbReference type="Pfam" id="PF03721">
    <property type="entry name" value="UDPG_MGDP_dh_N"/>
    <property type="match status" value="1"/>
</dbReference>
<dbReference type="UniPathway" id="UPA00038">
    <property type="reaction ID" value="UER00491"/>
</dbReference>
<dbReference type="PIRSF" id="PIRSF000124">
    <property type="entry name" value="UDPglc_GDPman_dh"/>
    <property type="match status" value="1"/>
</dbReference>
<dbReference type="SMART" id="SM00984">
    <property type="entry name" value="UDPG_MGDP_dh_C"/>
    <property type="match status" value="1"/>
</dbReference>
<dbReference type="Gene3D" id="3.40.50.720">
    <property type="entry name" value="NAD(P)-binding Rossmann-like Domain"/>
    <property type="match status" value="2"/>
</dbReference>
<dbReference type="InterPro" id="IPR036291">
    <property type="entry name" value="NAD(P)-bd_dom_sf"/>
</dbReference>
<evidence type="ECO:0000256" key="2">
    <source>
        <dbReference type="ARBA" id="ARBA00006601"/>
    </source>
</evidence>
<dbReference type="SUPFAM" id="SSF51735">
    <property type="entry name" value="NAD(P)-binding Rossmann-fold domains"/>
    <property type="match status" value="1"/>
</dbReference>
<proteinExistence type="inferred from homology"/>
<feature type="binding site" evidence="10">
    <location>
        <position position="268"/>
    </location>
    <ligand>
        <name>NAD(+)</name>
        <dbReference type="ChEBI" id="CHEBI:57540"/>
    </ligand>
</feature>
<protein>
    <recommendedName>
        <fullName evidence="3 7">UDP-glucose 6-dehydrogenase</fullName>
        <ecNumber evidence="3 7">1.1.1.22</ecNumber>
    </recommendedName>
</protein>
<dbReference type="Proteomes" id="UP000319210">
    <property type="component" value="Unassembled WGS sequence"/>
</dbReference>
<dbReference type="InterPro" id="IPR014026">
    <property type="entry name" value="UDP-Glc/GDP-Man_DH_dimer"/>
</dbReference>
<dbReference type="Gene3D" id="1.20.5.100">
    <property type="entry name" value="Cytochrome c1, transmembrane anchor, C-terminal"/>
    <property type="match status" value="1"/>
</dbReference>
<evidence type="ECO:0000259" key="11">
    <source>
        <dbReference type="SMART" id="SM00984"/>
    </source>
</evidence>
<feature type="binding site" evidence="10">
    <location>
        <position position="156"/>
    </location>
    <ligand>
        <name>NAD(+)</name>
        <dbReference type="ChEBI" id="CHEBI:57540"/>
    </ligand>
</feature>
<evidence type="ECO:0000256" key="9">
    <source>
        <dbReference type="PIRSR" id="PIRSR500134-2"/>
    </source>
</evidence>
<comment type="catalytic activity">
    <reaction evidence="6 7">
        <text>UDP-alpha-D-glucose + 2 NAD(+) + H2O = UDP-alpha-D-glucuronate + 2 NADH + 3 H(+)</text>
        <dbReference type="Rhea" id="RHEA:23596"/>
        <dbReference type="ChEBI" id="CHEBI:15377"/>
        <dbReference type="ChEBI" id="CHEBI:15378"/>
        <dbReference type="ChEBI" id="CHEBI:57540"/>
        <dbReference type="ChEBI" id="CHEBI:57945"/>
        <dbReference type="ChEBI" id="CHEBI:58052"/>
        <dbReference type="ChEBI" id="CHEBI:58885"/>
        <dbReference type="EC" id="1.1.1.22"/>
    </reaction>
</comment>
<comment type="caution">
    <text evidence="12">The sequence shown here is derived from an EMBL/GenBank/DDBJ whole genome shotgun (WGS) entry which is preliminary data.</text>
</comment>